<evidence type="ECO:0000313" key="5">
    <source>
        <dbReference type="EMBL" id="MDJ1503678.1"/>
    </source>
</evidence>
<dbReference type="InterPro" id="IPR000421">
    <property type="entry name" value="FA58C"/>
</dbReference>
<comment type="caution">
    <text evidence="5">The sequence shown here is derived from an EMBL/GenBank/DDBJ whole genome shotgun (WGS) entry which is preliminary data.</text>
</comment>
<dbReference type="PROSITE" id="PS50022">
    <property type="entry name" value="FA58C_3"/>
    <property type="match status" value="1"/>
</dbReference>
<dbReference type="Gene3D" id="2.60.40.10">
    <property type="entry name" value="Immunoglobulins"/>
    <property type="match status" value="2"/>
</dbReference>
<name>A0AAE3RAD5_9BACT</name>
<organism evidence="5 6">
    <name type="scientific">Xanthocytophaga agilis</name>
    <dbReference type="NCBI Taxonomy" id="3048010"/>
    <lineage>
        <taxon>Bacteria</taxon>
        <taxon>Pseudomonadati</taxon>
        <taxon>Bacteroidota</taxon>
        <taxon>Cytophagia</taxon>
        <taxon>Cytophagales</taxon>
        <taxon>Rhodocytophagaceae</taxon>
        <taxon>Xanthocytophaga</taxon>
    </lineage>
</organism>
<evidence type="ECO:0000259" key="2">
    <source>
        <dbReference type="PROSITE" id="PS50022"/>
    </source>
</evidence>
<dbReference type="InterPro" id="IPR006584">
    <property type="entry name" value="Cellulose-bd_IV"/>
</dbReference>
<reference evidence="5" key="1">
    <citation type="submission" date="2023-05" db="EMBL/GenBank/DDBJ databases">
        <authorList>
            <person name="Zhang X."/>
        </authorList>
    </citation>
    <scope>NUCLEOTIDE SEQUENCE</scope>
    <source>
        <strain evidence="5">BD1B2-1</strain>
    </source>
</reference>
<dbReference type="SUPFAM" id="SSF50952">
    <property type="entry name" value="Soluble quinoprotein glucose dehydrogenase"/>
    <property type="match status" value="1"/>
</dbReference>
<dbReference type="InterPro" id="IPR005084">
    <property type="entry name" value="CBM6"/>
</dbReference>
<dbReference type="Pfam" id="PF17957">
    <property type="entry name" value="Big_7"/>
    <property type="match status" value="1"/>
</dbReference>
<dbReference type="Pfam" id="PF07995">
    <property type="entry name" value="GSDH"/>
    <property type="match status" value="1"/>
</dbReference>
<proteinExistence type="predicted"/>
<feature type="domain" description="Ig-like" evidence="3">
    <location>
        <begin position="394"/>
        <end position="474"/>
    </location>
</feature>
<dbReference type="InterPro" id="IPR036179">
    <property type="entry name" value="Ig-like_dom_sf"/>
</dbReference>
<dbReference type="InterPro" id="IPR007110">
    <property type="entry name" value="Ig-like_dom"/>
</dbReference>
<dbReference type="SMART" id="SM00606">
    <property type="entry name" value="CBD_IV"/>
    <property type="match status" value="1"/>
</dbReference>
<dbReference type="PANTHER" id="PTHR19328">
    <property type="entry name" value="HEDGEHOG-INTERACTING PROTEIN"/>
    <property type="match status" value="1"/>
</dbReference>
<evidence type="ECO:0000313" key="6">
    <source>
        <dbReference type="Proteomes" id="UP001232063"/>
    </source>
</evidence>
<dbReference type="InterPro" id="IPR026444">
    <property type="entry name" value="Secre_tail"/>
</dbReference>
<keyword evidence="6" id="KW-1185">Reference proteome</keyword>
<dbReference type="Pfam" id="PF13927">
    <property type="entry name" value="Ig_3"/>
    <property type="match status" value="1"/>
</dbReference>
<keyword evidence="1" id="KW-0732">Signal</keyword>
<dbReference type="InterPro" id="IPR008979">
    <property type="entry name" value="Galactose-bd-like_sf"/>
</dbReference>
<feature type="domain" description="CBM6" evidence="4">
    <location>
        <begin position="686"/>
        <end position="826"/>
    </location>
</feature>
<dbReference type="InterPro" id="IPR003599">
    <property type="entry name" value="Ig_sub"/>
</dbReference>
<dbReference type="InterPro" id="IPR011041">
    <property type="entry name" value="Quinoprot_gluc/sorb_DH_b-prop"/>
</dbReference>
<dbReference type="InterPro" id="IPR012938">
    <property type="entry name" value="Glc/Sorbosone_DH"/>
</dbReference>
<dbReference type="Pfam" id="PF03422">
    <property type="entry name" value="CBM_6"/>
    <property type="match status" value="1"/>
</dbReference>
<dbReference type="EMBL" id="JASJOU010000009">
    <property type="protein sequence ID" value="MDJ1503678.1"/>
    <property type="molecule type" value="Genomic_DNA"/>
</dbReference>
<accession>A0AAE3RAD5</accession>
<dbReference type="InterPro" id="IPR013783">
    <property type="entry name" value="Ig-like_fold"/>
</dbReference>
<dbReference type="AlphaFoldDB" id="A0AAE3RAD5"/>
<protein>
    <submittedName>
        <fullName evidence="5">PQQ-dependent sugar dehydrogenase</fullName>
    </submittedName>
</protein>
<dbReference type="PROSITE" id="PS51175">
    <property type="entry name" value="CBM6"/>
    <property type="match status" value="1"/>
</dbReference>
<sequence length="1149" mass="123939">MSLFYKVMGCSRHTPRQLFSTTRVFRKSIYLLIALSILYTHHTFAQLPTGFTAKKLTADNIREATAMAHAPDGRIFIAERAGIVKVFQNNTVSTVHTVSTTTASEQGLLGITLHPNFSQNGKCYIFYTNAAMTLHYLDVIVINASNQVTSINRVMEFDPIINGFHNGGALLFKNGLLYIAIGESNSSAESAKLDTYRGKILRLTEDGQPAPGNPYYNEAGASRQKRSIWAIGMRNPWRMSLDPLSQKIFVMNVGGNYEEIDDVTNPDPAKNYNYGWDQNGRSGPEQPANTITAAFYYGHSNWGCAITSGTFFNPTSTNYPAQYRNRFYFTDWCSGWMRSIDAANPVQGQWQEFAPSGFGSILGTSVGIDGNIYYFKYGNTGSLWRLEYDNTQAPVIVNQPTSQTITAGDPVTFTVSVSGATPFTYQWQKNAVNISGATSASYTISVTTLADAASYRCIVTNANGSATSNNATLTIQPFNAKPVADITLPLTTTKWSVGDVINYAGTATDQEDGNLSASALSWEVRFFHKDSPTSEHWHPGPVVPSGVTSGSFVADNGGETSPNIWLRIILTATDANGRKGQDSVDVYPNKVDITAVANIPGLQVVLAAQGTTPFTKTLVVNSLINLQAITPQVLGNNNYAFSSWTHGGQASQTIRVPAVNTTYTANYAVTSSIQNPYGGLPWSVPGKIEAEDFDTGGQSIAYNDLSTGNSGNGYRTTEDVDIEGCSEGGFNIGWVATGEWLEYTVNITSAGVYTLQTRIATTAAGKTMHIELDGQNISGTINVPNTGGFQSWQTVSVTTPSLTVGTKVLRVVFESNDINLNYIAFTSASGNNLPSVSLATTNTIVVAPGSATLTATASDTDGSITKVVFYNGTTPLTTITSAPYTYTWTNINAGTYTLTAQATDNTGATSTSSPVTLTIVSNGASNLALNKKTTTSSVENGSLLGAKAVDGNTGTRWSSAFSDPQWIYVDLGAVYSINRVKITWENARAVDYELQISNDTVNWQSLKAPIVGNTQLINDHTGLNGTGRYIRIYGTKRSTQYGYSMYELEVYGTSSSARIAMNEGNPDNLITLYPNPSTGQVTIQYTVNQSGPVTLALYSGQGNRTLLLHKNMTKGQYTVGYDLSKHAAGIYFIRLESGGQVTTQKLIKN</sequence>
<dbReference type="NCBIfam" id="TIGR04183">
    <property type="entry name" value="Por_Secre_tail"/>
    <property type="match status" value="1"/>
</dbReference>
<dbReference type="Gene3D" id="2.120.10.30">
    <property type="entry name" value="TolB, C-terminal domain"/>
    <property type="match status" value="1"/>
</dbReference>
<dbReference type="SMART" id="SM00409">
    <property type="entry name" value="IG"/>
    <property type="match status" value="1"/>
</dbReference>
<evidence type="ECO:0000256" key="1">
    <source>
        <dbReference type="ARBA" id="ARBA00022729"/>
    </source>
</evidence>
<dbReference type="SUPFAM" id="SSF49785">
    <property type="entry name" value="Galactose-binding domain-like"/>
    <property type="match status" value="2"/>
</dbReference>
<evidence type="ECO:0000259" key="3">
    <source>
        <dbReference type="PROSITE" id="PS50835"/>
    </source>
</evidence>
<dbReference type="Pfam" id="PF00754">
    <property type="entry name" value="F5_F8_type_C"/>
    <property type="match status" value="1"/>
</dbReference>
<dbReference type="SUPFAM" id="SSF48726">
    <property type="entry name" value="Immunoglobulin"/>
    <property type="match status" value="1"/>
</dbReference>
<dbReference type="Gene3D" id="2.60.120.260">
    <property type="entry name" value="Galactose-binding domain-like"/>
    <property type="match status" value="2"/>
</dbReference>
<feature type="domain" description="F5/8 type C" evidence="2">
    <location>
        <begin position="912"/>
        <end position="1053"/>
    </location>
</feature>
<dbReference type="PROSITE" id="PS50835">
    <property type="entry name" value="IG_LIKE"/>
    <property type="match status" value="1"/>
</dbReference>
<dbReference type="PANTHER" id="PTHR19328:SF13">
    <property type="entry name" value="HIPL1 PROTEIN"/>
    <property type="match status" value="1"/>
</dbReference>
<dbReference type="Pfam" id="PF18962">
    <property type="entry name" value="Por_Secre_tail"/>
    <property type="match status" value="1"/>
</dbReference>
<dbReference type="CDD" id="cd04080">
    <property type="entry name" value="CBM6_cellulase-like"/>
    <property type="match status" value="1"/>
</dbReference>
<gene>
    <name evidence="5" type="ORF">QNI22_23650</name>
</gene>
<evidence type="ECO:0000259" key="4">
    <source>
        <dbReference type="PROSITE" id="PS51175"/>
    </source>
</evidence>
<dbReference type="RefSeq" id="WP_314514292.1">
    <property type="nucleotide sequence ID" value="NZ_JASJOU010000009.1"/>
</dbReference>
<dbReference type="GO" id="GO:0030246">
    <property type="term" value="F:carbohydrate binding"/>
    <property type="evidence" value="ECO:0007669"/>
    <property type="project" value="InterPro"/>
</dbReference>
<dbReference type="InterPro" id="IPR011042">
    <property type="entry name" value="6-blade_b-propeller_TolB-like"/>
</dbReference>
<dbReference type="Proteomes" id="UP001232063">
    <property type="component" value="Unassembled WGS sequence"/>
</dbReference>